<dbReference type="Pfam" id="PF00175">
    <property type="entry name" value="NAD_binding_1"/>
    <property type="match status" value="1"/>
</dbReference>
<dbReference type="EMBL" id="JAMWBK010000010">
    <property type="protein sequence ID" value="KAJ8901875.1"/>
    <property type="molecule type" value="Genomic_DNA"/>
</dbReference>
<keyword evidence="3" id="KW-0274">FAD</keyword>
<dbReference type="Gene3D" id="2.40.30.10">
    <property type="entry name" value="Translation factors"/>
    <property type="match status" value="1"/>
</dbReference>
<evidence type="ECO:0000256" key="3">
    <source>
        <dbReference type="ARBA" id="ARBA00022827"/>
    </source>
</evidence>
<feature type="domain" description="Oxidoreductase FAD/NAD(P)-binding" evidence="4">
    <location>
        <begin position="170"/>
        <end position="276"/>
    </location>
</feature>
<evidence type="ECO:0000256" key="2">
    <source>
        <dbReference type="ARBA" id="ARBA00022630"/>
    </source>
</evidence>
<dbReference type="InterPro" id="IPR039261">
    <property type="entry name" value="FNR_nucleotide-bd"/>
</dbReference>
<sequence length="293" mass="31881">MKNVGFVSSGLSTLGSSSFTAKCSQRAPRVQRGYVEPAYRPRSWGISMKQQETPWNLVKVLSNNQASEDHRLIAVNVGVTGSTGSLIDSYRIPGMYVQIKLPGEEKAGFYAISSAPNIAGVFEFLVKKSPSSESFYNLQAGEMVEMTPVGGKGFAKSADLANAKDILLFANGSGIAPIRGAIESRLNGIAPKTRNSVKLYYGCRYPERMAYQDRFQLWAENNVEVIPVMSQPALGKEEWKGKTGYVQDALKEDGVANPAQTAALLCGVKGMTVDVRDYLTSQGVPNENIFLNF</sequence>
<accession>A0AAV8UH86</accession>
<comment type="caution">
    <text evidence="5">The sequence shown here is derived from an EMBL/GenBank/DDBJ whole genome shotgun (WGS) entry which is preliminary data.</text>
</comment>
<evidence type="ECO:0000256" key="1">
    <source>
        <dbReference type="ARBA" id="ARBA00001974"/>
    </source>
</evidence>
<evidence type="ECO:0000259" key="4">
    <source>
        <dbReference type="Pfam" id="PF00175"/>
    </source>
</evidence>
<dbReference type="Gene3D" id="3.40.50.80">
    <property type="entry name" value="Nucleotide-binding domain of ferredoxin-NADP reductase (FNR) module"/>
    <property type="match status" value="1"/>
</dbReference>
<evidence type="ECO:0000313" key="6">
    <source>
        <dbReference type="Proteomes" id="UP001157974"/>
    </source>
</evidence>
<dbReference type="AlphaFoldDB" id="A0AAV8UH86"/>
<dbReference type="PRINTS" id="PR00371">
    <property type="entry name" value="FPNCR"/>
</dbReference>
<protein>
    <recommendedName>
        <fullName evidence="4">Oxidoreductase FAD/NAD(P)-binding domain-containing protein</fullName>
    </recommendedName>
</protein>
<dbReference type="InterPro" id="IPR017938">
    <property type="entry name" value="Riboflavin_synthase-like_b-brl"/>
</dbReference>
<proteinExistence type="predicted"/>
<reference evidence="5 6" key="1">
    <citation type="journal article" date="2023" name="Nat. Commun.">
        <title>Origin of minicircular mitochondrial genomes in red algae.</title>
        <authorList>
            <person name="Lee Y."/>
            <person name="Cho C.H."/>
            <person name="Lee Y.M."/>
            <person name="Park S.I."/>
            <person name="Yang J.H."/>
            <person name="West J.A."/>
            <person name="Bhattacharya D."/>
            <person name="Yoon H.S."/>
        </authorList>
    </citation>
    <scope>NUCLEOTIDE SEQUENCE [LARGE SCALE GENOMIC DNA]</scope>
    <source>
        <strain evidence="5 6">CCMP1338</strain>
        <tissue evidence="5">Whole cell</tissue>
    </source>
</reference>
<keyword evidence="2" id="KW-0285">Flavoprotein</keyword>
<name>A0AAV8UH86_9RHOD</name>
<organism evidence="5 6">
    <name type="scientific">Rhodosorus marinus</name>
    <dbReference type="NCBI Taxonomy" id="101924"/>
    <lineage>
        <taxon>Eukaryota</taxon>
        <taxon>Rhodophyta</taxon>
        <taxon>Stylonematophyceae</taxon>
        <taxon>Stylonematales</taxon>
        <taxon>Stylonemataceae</taxon>
        <taxon>Rhodosorus</taxon>
    </lineage>
</organism>
<dbReference type="Proteomes" id="UP001157974">
    <property type="component" value="Unassembled WGS sequence"/>
</dbReference>
<dbReference type="PANTHER" id="PTHR47215:SF1">
    <property type="entry name" value="F9L1.8 PROTEIN"/>
    <property type="match status" value="1"/>
</dbReference>
<evidence type="ECO:0000313" key="5">
    <source>
        <dbReference type="EMBL" id="KAJ8901875.1"/>
    </source>
</evidence>
<dbReference type="GO" id="GO:0016491">
    <property type="term" value="F:oxidoreductase activity"/>
    <property type="evidence" value="ECO:0007669"/>
    <property type="project" value="InterPro"/>
</dbReference>
<dbReference type="SUPFAM" id="SSF63380">
    <property type="entry name" value="Riboflavin synthase domain-like"/>
    <property type="match status" value="1"/>
</dbReference>
<comment type="cofactor">
    <cofactor evidence="1">
        <name>FAD</name>
        <dbReference type="ChEBI" id="CHEBI:57692"/>
    </cofactor>
</comment>
<dbReference type="SUPFAM" id="SSF52343">
    <property type="entry name" value="Ferredoxin reductase-like, C-terminal NADP-linked domain"/>
    <property type="match status" value="1"/>
</dbReference>
<dbReference type="InterPro" id="IPR001433">
    <property type="entry name" value="OxRdtase_FAD/NAD-bd"/>
</dbReference>
<dbReference type="PANTHER" id="PTHR47215">
    <property type="match status" value="1"/>
</dbReference>
<dbReference type="InterPro" id="IPR001709">
    <property type="entry name" value="Flavoprot_Pyr_Nucl_cyt_Rdtase"/>
</dbReference>
<gene>
    <name evidence="5" type="ORF">NDN08_004080</name>
</gene>
<keyword evidence="6" id="KW-1185">Reference proteome</keyword>